<sequence>MKTLATLVLITSAAFAVTPAAHANELSLPSINTQAISNFATELMSQQMTELKAAIAEQSKKALAELEATLVTSTETDKQTVVAAAKVN</sequence>
<dbReference type="Proteomes" id="UP001257909">
    <property type="component" value="Unassembled WGS sequence"/>
</dbReference>
<name>A0ABU1VXE9_9GAMM</name>
<reference evidence="2 3" key="1">
    <citation type="submission" date="2023-07" db="EMBL/GenBank/DDBJ databases">
        <title>Sorghum-associated microbial communities from plants grown in Nebraska, USA.</title>
        <authorList>
            <person name="Schachtman D."/>
        </authorList>
    </citation>
    <scope>NUCLEOTIDE SEQUENCE [LARGE SCALE GENOMIC DNA]</scope>
    <source>
        <strain evidence="2 3">4138</strain>
    </source>
</reference>
<feature type="chain" id="PRO_5046039262" evidence="1">
    <location>
        <begin position="24"/>
        <end position="88"/>
    </location>
</feature>
<keyword evidence="1" id="KW-0732">Signal</keyword>
<accession>A0ABU1VXE9</accession>
<evidence type="ECO:0000256" key="1">
    <source>
        <dbReference type="SAM" id="SignalP"/>
    </source>
</evidence>
<proteinExistence type="predicted"/>
<keyword evidence="3" id="KW-1185">Reference proteome</keyword>
<comment type="caution">
    <text evidence="2">The sequence shown here is derived from an EMBL/GenBank/DDBJ whole genome shotgun (WGS) entry which is preliminary data.</text>
</comment>
<dbReference type="RefSeq" id="WP_310275816.1">
    <property type="nucleotide sequence ID" value="NZ_JAVDWR010000003.1"/>
</dbReference>
<organism evidence="2 3">
    <name type="scientific">Rheinheimera soli</name>
    <dbReference type="NCBI Taxonomy" id="443616"/>
    <lineage>
        <taxon>Bacteria</taxon>
        <taxon>Pseudomonadati</taxon>
        <taxon>Pseudomonadota</taxon>
        <taxon>Gammaproteobacteria</taxon>
        <taxon>Chromatiales</taxon>
        <taxon>Chromatiaceae</taxon>
        <taxon>Rheinheimera</taxon>
    </lineage>
</organism>
<gene>
    <name evidence="2" type="ORF">J2W69_001330</name>
</gene>
<evidence type="ECO:0000313" key="2">
    <source>
        <dbReference type="EMBL" id="MDR7120396.1"/>
    </source>
</evidence>
<protein>
    <submittedName>
        <fullName evidence="2">Uncharacterized protein</fullName>
    </submittedName>
</protein>
<dbReference type="EMBL" id="JAVDWR010000003">
    <property type="protein sequence ID" value="MDR7120396.1"/>
    <property type="molecule type" value="Genomic_DNA"/>
</dbReference>
<evidence type="ECO:0000313" key="3">
    <source>
        <dbReference type="Proteomes" id="UP001257909"/>
    </source>
</evidence>
<feature type="signal peptide" evidence="1">
    <location>
        <begin position="1"/>
        <end position="23"/>
    </location>
</feature>